<reference evidence="1 2" key="1">
    <citation type="submission" date="2020-04" db="EMBL/GenBank/DDBJ databases">
        <authorList>
            <person name="Alioto T."/>
            <person name="Alioto T."/>
            <person name="Gomez Garrido J."/>
        </authorList>
    </citation>
    <scope>NUCLEOTIDE SEQUENCE [LARGE SCALE GENOMIC DNA]</scope>
</reference>
<proteinExistence type="predicted"/>
<dbReference type="InterPro" id="IPR039948">
    <property type="entry name" value="ELC1"/>
</dbReference>
<gene>
    <name evidence="1" type="ORF">CLODIP_2_CD13319</name>
</gene>
<organism evidence="1 2">
    <name type="scientific">Cloeon dipterum</name>
    <dbReference type="NCBI Taxonomy" id="197152"/>
    <lineage>
        <taxon>Eukaryota</taxon>
        <taxon>Metazoa</taxon>
        <taxon>Ecdysozoa</taxon>
        <taxon>Arthropoda</taxon>
        <taxon>Hexapoda</taxon>
        <taxon>Insecta</taxon>
        <taxon>Pterygota</taxon>
        <taxon>Palaeoptera</taxon>
        <taxon>Ephemeroptera</taxon>
        <taxon>Pisciforma</taxon>
        <taxon>Baetidae</taxon>
        <taxon>Cloeon</taxon>
    </lineage>
</organism>
<dbReference type="SUPFAM" id="SSF54695">
    <property type="entry name" value="POZ domain"/>
    <property type="match status" value="1"/>
</dbReference>
<dbReference type="Gene3D" id="3.30.710.10">
    <property type="entry name" value="Potassium Channel Kv1.1, Chain A"/>
    <property type="match status" value="1"/>
</dbReference>
<dbReference type="Proteomes" id="UP000494165">
    <property type="component" value="Unassembled WGS sequence"/>
</dbReference>
<dbReference type="PANTHER" id="PTHR20648">
    <property type="entry name" value="ELONGIN-C"/>
    <property type="match status" value="1"/>
</dbReference>
<evidence type="ECO:0000313" key="1">
    <source>
        <dbReference type="EMBL" id="CAB3366812.1"/>
    </source>
</evidence>
<dbReference type="EMBL" id="CADEPI010000027">
    <property type="protein sequence ID" value="CAB3366812.1"/>
    <property type="molecule type" value="Genomic_DNA"/>
</dbReference>
<keyword evidence="2" id="KW-1185">Reference proteome</keyword>
<comment type="caution">
    <text evidence="1">The sequence shown here is derived from an EMBL/GenBank/DDBJ whole genome shotgun (WGS) entry which is preliminary data.</text>
</comment>
<sequence>MTHRSRFLQGKTCQSLTGSCSVRLVSSNMYQPTEKDCVGSKAKYIKLVSSDGKAFFLKRLDAVYVSPFMKDLLACTSEYTKHCKKEELIQLTFKDVPSHMLKEECDYINYHARMKKMN</sequence>
<evidence type="ECO:0000313" key="2">
    <source>
        <dbReference type="Proteomes" id="UP000494165"/>
    </source>
</evidence>
<accession>A0A8S1C7J5</accession>
<protein>
    <recommendedName>
        <fullName evidence="3">Elongin-C</fullName>
    </recommendedName>
</protein>
<dbReference type="AlphaFoldDB" id="A0A8S1C7J5"/>
<evidence type="ECO:0008006" key="3">
    <source>
        <dbReference type="Google" id="ProtNLM"/>
    </source>
</evidence>
<dbReference type="OrthoDB" id="249087at2759"/>
<name>A0A8S1C7J5_9INSE</name>
<dbReference type="InterPro" id="IPR011333">
    <property type="entry name" value="SKP1/BTB/POZ_sf"/>
</dbReference>